<evidence type="ECO:0008006" key="4">
    <source>
        <dbReference type="Google" id="ProtNLM"/>
    </source>
</evidence>
<proteinExistence type="predicted"/>
<evidence type="ECO:0000313" key="2">
    <source>
        <dbReference type="EMBL" id="TDW90869.1"/>
    </source>
</evidence>
<evidence type="ECO:0000313" key="3">
    <source>
        <dbReference type="Proteomes" id="UP000295060"/>
    </source>
</evidence>
<organism evidence="2 3">
    <name type="scientific">Kribbella pratensis</name>
    <dbReference type="NCBI Taxonomy" id="2512112"/>
    <lineage>
        <taxon>Bacteria</taxon>
        <taxon>Bacillati</taxon>
        <taxon>Actinomycetota</taxon>
        <taxon>Actinomycetes</taxon>
        <taxon>Propionibacteriales</taxon>
        <taxon>Kribbellaceae</taxon>
        <taxon>Kribbella</taxon>
    </lineage>
</organism>
<keyword evidence="3" id="KW-1185">Reference proteome</keyword>
<sequence>MTNRSILRCLVVGVVSAAALFASAGVASATIDYRERGPLTDTDQHPNICGWPATFSDSGQYQLIVQETTAGTLHVNYRDILHGSLTFSDSTEVPASLRGVTWQDRNVEVSVFNADISGDRQVVLERHTSFEGPFKGLLTTATFVVDPSGTVTVDRALSVGDVDCSTFL</sequence>
<protein>
    <recommendedName>
        <fullName evidence="4">Secreted protein</fullName>
    </recommendedName>
</protein>
<comment type="caution">
    <text evidence="2">The sequence shown here is derived from an EMBL/GenBank/DDBJ whole genome shotgun (WGS) entry which is preliminary data.</text>
</comment>
<reference evidence="2 3" key="1">
    <citation type="submission" date="2019-03" db="EMBL/GenBank/DDBJ databases">
        <title>Genomic Encyclopedia of Type Strains, Phase III (KMG-III): the genomes of soil and plant-associated and newly described type strains.</title>
        <authorList>
            <person name="Whitman W."/>
        </authorList>
    </citation>
    <scope>NUCLEOTIDE SEQUENCE [LARGE SCALE GENOMIC DNA]</scope>
    <source>
        <strain evidence="2 3">VKMAc-2574</strain>
    </source>
</reference>
<keyword evidence="1" id="KW-0732">Signal</keyword>
<gene>
    <name evidence="2" type="ORF">EV137_4698</name>
</gene>
<name>A0ABY2FHK6_9ACTN</name>
<evidence type="ECO:0000256" key="1">
    <source>
        <dbReference type="SAM" id="SignalP"/>
    </source>
</evidence>
<feature type="signal peptide" evidence="1">
    <location>
        <begin position="1"/>
        <end position="24"/>
    </location>
</feature>
<dbReference type="Proteomes" id="UP000295060">
    <property type="component" value="Unassembled WGS sequence"/>
</dbReference>
<accession>A0ABY2FHK6</accession>
<dbReference type="RefSeq" id="WP_134003616.1">
    <property type="nucleotide sequence ID" value="NZ_SODU01000002.1"/>
</dbReference>
<feature type="chain" id="PRO_5046485603" description="Secreted protein" evidence="1">
    <location>
        <begin position="25"/>
        <end position="168"/>
    </location>
</feature>
<dbReference type="EMBL" id="SODU01000002">
    <property type="protein sequence ID" value="TDW90869.1"/>
    <property type="molecule type" value="Genomic_DNA"/>
</dbReference>